<evidence type="ECO:0000256" key="4">
    <source>
        <dbReference type="SAM" id="SignalP"/>
    </source>
</evidence>
<dbReference type="PROSITE" id="PS51109">
    <property type="entry name" value="G5"/>
    <property type="match status" value="2"/>
</dbReference>
<feature type="transmembrane region" description="Helical" evidence="3">
    <location>
        <begin position="1629"/>
        <end position="1650"/>
    </location>
</feature>
<dbReference type="Proteomes" id="UP001205080">
    <property type="component" value="Unassembled WGS sequence"/>
</dbReference>
<keyword evidence="3" id="KW-0812">Transmembrane</keyword>
<feature type="compositionally biased region" description="Polar residues" evidence="2">
    <location>
        <begin position="1335"/>
        <end position="1348"/>
    </location>
</feature>
<evidence type="ECO:0000256" key="3">
    <source>
        <dbReference type="SAM" id="Phobius"/>
    </source>
</evidence>
<comment type="caution">
    <text evidence="6">The sequence shown here is derived from an EMBL/GenBank/DDBJ whole genome shotgun (WGS) entry which is preliminary data.</text>
</comment>
<protein>
    <submittedName>
        <fullName evidence="6">YPDG domain-containing protein</fullName>
    </submittedName>
</protein>
<feature type="region of interest" description="Disordered" evidence="2">
    <location>
        <begin position="901"/>
        <end position="922"/>
    </location>
</feature>
<dbReference type="Pfam" id="PF07501">
    <property type="entry name" value="G5"/>
    <property type="match status" value="3"/>
</dbReference>
<name>A0ABD4TSC8_9CORY</name>
<evidence type="ECO:0000313" key="7">
    <source>
        <dbReference type="Proteomes" id="UP001205080"/>
    </source>
</evidence>
<dbReference type="Pfam" id="PF20592">
    <property type="entry name" value="pAdhesive_10"/>
    <property type="match status" value="1"/>
</dbReference>
<dbReference type="EMBL" id="JAGPYW010000004">
    <property type="protein sequence ID" value="MCQ4614143.1"/>
    <property type="molecule type" value="Genomic_DNA"/>
</dbReference>
<dbReference type="RefSeq" id="WP_256000673.1">
    <property type="nucleotide sequence ID" value="NZ_JAGPYW010000004.1"/>
</dbReference>
<dbReference type="Gene3D" id="2.20.230.10">
    <property type="entry name" value="Resuscitation-promoting factor rpfb"/>
    <property type="match status" value="3"/>
</dbReference>
<keyword evidence="3" id="KW-1133">Transmembrane helix</keyword>
<accession>A0ABD4TSC8</accession>
<feature type="region of interest" description="Disordered" evidence="2">
    <location>
        <begin position="1408"/>
        <end position="1467"/>
    </location>
</feature>
<gene>
    <name evidence="6" type="ORF">KBX22_05265</name>
</gene>
<dbReference type="InterPro" id="IPR046774">
    <property type="entry name" value="pAdhesive_10"/>
</dbReference>
<feature type="chain" id="PRO_5044751955" evidence="4">
    <location>
        <begin position="42"/>
        <end position="1682"/>
    </location>
</feature>
<reference evidence="6 7" key="1">
    <citation type="submission" date="2021-04" db="EMBL/GenBank/DDBJ databases">
        <title>Corynebacterium genitalium sp. nov. and Corynebacterium genitalium sp. nov., two new species of the genus Corynebacterium.</title>
        <authorList>
            <person name="Jaen-Luchoro D."/>
            <person name="Pinyeiro-Iglesias B."/>
            <person name="Al-Shaer S."/>
            <person name="Karlsson R."/>
            <person name="Gonzales-Siles L."/>
            <person name="Cardew S."/>
            <person name="Jensie-Markopolous S."/>
            <person name="Ohlen M."/>
            <person name="Inganas E."/>
            <person name="Moore E.R.B."/>
        </authorList>
    </citation>
    <scope>NUCLEOTIDE SEQUENCE [LARGE SCALE GENOMIC DNA]</scope>
    <source>
        <strain evidence="6 7">CCUG 55013</strain>
    </source>
</reference>
<dbReference type="Pfam" id="PF18957">
    <property type="entry name" value="RibLong"/>
    <property type="match status" value="6"/>
</dbReference>
<feature type="compositionally biased region" description="Low complexity" evidence="2">
    <location>
        <begin position="1531"/>
        <end position="1551"/>
    </location>
</feature>
<dbReference type="InterPro" id="IPR011098">
    <property type="entry name" value="G5_dom"/>
</dbReference>
<feature type="domain" description="G5" evidence="5">
    <location>
        <begin position="1144"/>
        <end position="1224"/>
    </location>
</feature>
<feature type="region of interest" description="Disordered" evidence="2">
    <location>
        <begin position="1332"/>
        <end position="1353"/>
    </location>
</feature>
<organism evidence="6 7">
    <name type="scientific">Corynebacterium pseudogenitalium</name>
    <dbReference type="NCBI Taxonomy" id="38303"/>
    <lineage>
        <taxon>Bacteria</taxon>
        <taxon>Bacillati</taxon>
        <taxon>Actinomycetota</taxon>
        <taxon>Actinomycetes</taxon>
        <taxon>Mycobacteriales</taxon>
        <taxon>Corynebacteriaceae</taxon>
        <taxon>Corynebacterium</taxon>
    </lineage>
</organism>
<evidence type="ECO:0000256" key="2">
    <source>
        <dbReference type="SAM" id="MobiDB-lite"/>
    </source>
</evidence>
<feature type="signal peptide" evidence="4">
    <location>
        <begin position="1"/>
        <end position="41"/>
    </location>
</feature>
<evidence type="ECO:0000256" key="1">
    <source>
        <dbReference type="ARBA" id="ARBA00022729"/>
    </source>
</evidence>
<feature type="transmembrane region" description="Helical" evidence="3">
    <location>
        <begin position="1569"/>
        <end position="1589"/>
    </location>
</feature>
<feature type="region of interest" description="Disordered" evidence="2">
    <location>
        <begin position="1530"/>
        <end position="1551"/>
    </location>
</feature>
<feature type="domain" description="G5" evidence="5">
    <location>
        <begin position="991"/>
        <end position="1073"/>
    </location>
</feature>
<keyword evidence="1 4" id="KW-0732">Signal</keyword>
<evidence type="ECO:0000313" key="6">
    <source>
        <dbReference type="EMBL" id="MCQ4614143.1"/>
    </source>
</evidence>
<feature type="compositionally biased region" description="Low complexity" evidence="2">
    <location>
        <begin position="1414"/>
        <end position="1443"/>
    </location>
</feature>
<keyword evidence="3" id="KW-0472">Membrane</keyword>
<evidence type="ECO:0000259" key="5">
    <source>
        <dbReference type="PROSITE" id="PS51109"/>
    </source>
</evidence>
<sequence>MQGTFPGAGRRKVRVGITVTSAIALALGSAAVVVPSPAAYAQENLAYTGAVIGAEQQAKSEGLGDDACRVVLEKDDVGKDVAGFRFDALNPGEYSESATEFGIQLHFNADKQRTFTDTGFSDSGPVPVEAGELGVVPADEKLDGGNPFTVNNTAEPAEITASRVQRNLNGAFPFTEQFQQQAVSPEGLTFAWKGAYTKEDSDHRFFKSQNFQADANANPWPSETDDCVPLKLDWEHISKAVIKPGEKVKIASAGGMFTERDLDRLRIQVADGSGKVLEHVTITRDGSDFFLTWPKFADDAELDGLQGLTFTAVALPRSVEELEAIAQNHAYEDTRVGVTASSIALPRYNTANELSSHAISVDDTLYHDPQFTRSEVTITSGISKDAIVFEELPDANRHTLVDLKEKFDATIALDESLVYDGWTAKFADEEKGDYRVIMTAPEGVDKPTPGTFAQPVVHVRYSNGSKDAIPLLVVVEPNHTQQTNLEYPAEPVRGAQNTTLTAKASLTRVLGKGDVIKPKKFELIDAPSDKDGWNVTVDKEGTVTAKAKATVPNFTTIKPVVKATYPDGTTDEAPVSFQVFSDVKVPSYGSASGEVADRMTLTPTVPKVGLGGNAHDETPNRYTFPDGSQKYKVGDWNVTLDATTGELNATIPDTALPGAYITVPVRTHYASGAVPQETTATINVIGDGTGTDVAHYPQSFTKPGLPVSSNISTLLADPTKAKYSLPEQLPEGWTFDVAKDGVATATPPESARPGDQAIIDIHVRYPDGSEADVPAAFTVVGDDKGMNNPRYQTKSGKPGTTVTSKLDTGSVRDISEPKFALITDPEDKHYIAPPRNLRWEQVKIDPKTGTITTPVSERAVPGSSADIPVRVTYKDGTTAIIVATVVVLGEQRAVYEPRYEQQEAKPGVDKRSEITEPTRIPARDLAEKTPFSVPASLDGWKLRVDGKGTVTATPPKDAESGNHLNVPVTVTYQDGSKDVVTAAFVVVREPAPDASFDINTEYEVIVPFETQIVFDPTLDVGTQVVDAEHPGVLGTDKVTTTRTITNSEVVSTRIEQTRIADPQDRIVRVGTKETPGVTPEIHWSEETPYRVIIREDPTLEAGTHKVAQRGKVGRISYKIIDGIAQKPQVVDAEDQVILVGTKKESKQTELRETIHTPVPFETEIRQVDSLPAGVVKTIQEGSYGQTITEKTWQLVDGHVVGNPVEHTTTTKTPVKRIIEVGVGHIVPTYGKVVQEPGATDEVPLHEGSKVPSDATFEIDPEWKPTIPGWTATVDEHGRVFSTPPADAKPGDSILIPVQVTYTDGAILVVPAFAAIKETDESPHVSYASASVLPGETSTQPATNATDGNRYSVPDRVNGWKVSVDEHGTVTATAPKSTTPGAWIRVPVTVTPAHGEAYTTQAVFTVANVPTGPVEPTSSATAAPEPSPTATPTAPSTAPTEAPAPSYPPAITAPGVPTSIKISGHTDGNTYKIGDLPTGWRASVSATGDLLVTPPASAEVGEKVDIPVTVTTVTGATYEVKTVVGVIAKGGAAPSSTTSAPSTPTPAPADSSADGFKRCMSNMFALNSPILWLLPIGLAAAVGIGVANTMQPQINAALGQFNDSLRHVGRGFEDQIAAVNRQFGVDARQLQPVAIAFGAIAVGGLAISLIAQACQPEGFDRGMTVLGSSKDGEPVPKDASSKK</sequence>
<dbReference type="InterPro" id="IPR044055">
    <property type="entry name" value="RibLong"/>
</dbReference>
<dbReference type="SMART" id="SM01208">
    <property type="entry name" value="G5"/>
    <property type="match status" value="3"/>
</dbReference>
<dbReference type="NCBIfam" id="NF038186">
    <property type="entry name" value="YPDG_rpt"/>
    <property type="match status" value="4"/>
</dbReference>
<proteinExistence type="predicted"/>